<accession>A0A0P6XK65</accession>
<dbReference type="Gene3D" id="1.10.10.1320">
    <property type="entry name" value="Anti-sigma factor, zinc-finger domain"/>
    <property type="match status" value="1"/>
</dbReference>
<dbReference type="Pfam" id="PF13490">
    <property type="entry name" value="zf-HC2"/>
    <property type="match status" value="1"/>
</dbReference>
<reference evidence="3 4" key="1">
    <citation type="submission" date="2015-07" db="EMBL/GenBank/DDBJ databases">
        <title>Whole genome sequence of Thermanaerothrix daxensis DSM 23592.</title>
        <authorList>
            <person name="Hemp J."/>
            <person name="Ward L.M."/>
            <person name="Pace L.A."/>
            <person name="Fischer W.W."/>
        </authorList>
    </citation>
    <scope>NUCLEOTIDE SEQUENCE [LARGE SCALE GENOMIC DNA]</scope>
    <source>
        <strain evidence="3 4">GNS-1</strain>
    </source>
</reference>
<proteinExistence type="predicted"/>
<dbReference type="OrthoDB" id="9782842at2"/>
<protein>
    <recommendedName>
        <fullName evidence="2">Putative zinc-finger domain-containing protein</fullName>
    </recommendedName>
</protein>
<feature type="transmembrane region" description="Helical" evidence="1">
    <location>
        <begin position="89"/>
        <end position="114"/>
    </location>
</feature>
<dbReference type="InterPro" id="IPR041916">
    <property type="entry name" value="Anti_sigma_zinc_sf"/>
</dbReference>
<feature type="domain" description="Putative zinc-finger" evidence="2">
    <location>
        <begin position="4"/>
        <end position="36"/>
    </location>
</feature>
<gene>
    <name evidence="3" type="ORF">SE15_00925</name>
</gene>
<keyword evidence="1" id="KW-0472">Membrane</keyword>
<name>A0A0P6XK65_9CHLR</name>
<evidence type="ECO:0000313" key="3">
    <source>
        <dbReference type="EMBL" id="KPL83839.1"/>
    </source>
</evidence>
<dbReference type="EMBL" id="LGKO01000002">
    <property type="protein sequence ID" value="KPL83839.1"/>
    <property type="molecule type" value="Genomic_DNA"/>
</dbReference>
<keyword evidence="1" id="KW-0812">Transmembrane</keyword>
<dbReference type="RefSeq" id="WP_054520227.1">
    <property type="nucleotide sequence ID" value="NZ_LGKO01000002.1"/>
</dbReference>
<evidence type="ECO:0000256" key="1">
    <source>
        <dbReference type="SAM" id="Phobius"/>
    </source>
</evidence>
<dbReference type="AlphaFoldDB" id="A0A0P6XK65"/>
<sequence>MNEHVTAWLDAYQDGELRPSQRRKVEAHLAECSACREELAARQALSAWLRDLPADLPLTPSERFTAQVMLRLPARRTPVASTPPNLLPWALPLILLLAWGLLQAISILNAWLQLGVSSGWLSHLLPGLRPAGSNSLWVGLLSALGGAAPAPGLQPVLHWLLQADRWLGDWLGVLTWQGRIIFLYWLWLAFCLLRHPRTPSVPSKTNGTLLA</sequence>
<keyword evidence="1" id="KW-1133">Transmembrane helix</keyword>
<evidence type="ECO:0000259" key="2">
    <source>
        <dbReference type="Pfam" id="PF13490"/>
    </source>
</evidence>
<comment type="caution">
    <text evidence="3">The sequence shown here is derived from an EMBL/GenBank/DDBJ whole genome shotgun (WGS) entry which is preliminary data.</text>
</comment>
<evidence type="ECO:0000313" key="4">
    <source>
        <dbReference type="Proteomes" id="UP000050544"/>
    </source>
</evidence>
<organism evidence="3 4">
    <name type="scientific">Thermanaerothrix daxensis</name>
    <dbReference type="NCBI Taxonomy" id="869279"/>
    <lineage>
        <taxon>Bacteria</taxon>
        <taxon>Bacillati</taxon>
        <taxon>Chloroflexota</taxon>
        <taxon>Anaerolineae</taxon>
        <taxon>Anaerolineales</taxon>
        <taxon>Anaerolineaceae</taxon>
        <taxon>Thermanaerothrix</taxon>
    </lineage>
</organism>
<feature type="transmembrane region" description="Helical" evidence="1">
    <location>
        <begin position="173"/>
        <end position="193"/>
    </location>
</feature>
<dbReference type="InterPro" id="IPR027383">
    <property type="entry name" value="Znf_put"/>
</dbReference>
<keyword evidence="4" id="KW-1185">Reference proteome</keyword>
<dbReference type="Proteomes" id="UP000050544">
    <property type="component" value="Unassembled WGS sequence"/>
</dbReference>
<dbReference type="STRING" id="869279.SE15_00925"/>